<accession>A0ABT8C957</accession>
<comment type="caution">
    <text evidence="1">The sequence shown here is derived from an EMBL/GenBank/DDBJ whole genome shotgun (WGS) entry which is preliminary data.</text>
</comment>
<dbReference type="EMBL" id="JAUFQS010000012">
    <property type="protein sequence ID" value="MDN3688672.1"/>
    <property type="molecule type" value="Genomic_DNA"/>
</dbReference>
<name>A0ABT8C957_9BACT</name>
<evidence type="ECO:0000313" key="1">
    <source>
        <dbReference type="EMBL" id="MDN3688672.1"/>
    </source>
</evidence>
<gene>
    <name evidence="1" type="ORF">QWZ15_12585</name>
</gene>
<keyword evidence="2" id="KW-1185">Reference proteome</keyword>
<protein>
    <submittedName>
        <fullName evidence="1">Uncharacterized protein</fullName>
    </submittedName>
</protein>
<dbReference type="RefSeq" id="WP_163386523.1">
    <property type="nucleotide sequence ID" value="NZ_JAUFQS010000012.1"/>
</dbReference>
<organism evidence="1 2">
    <name type="scientific">Cyclobacterium jeungdonense</name>
    <dbReference type="NCBI Taxonomy" id="708087"/>
    <lineage>
        <taxon>Bacteria</taxon>
        <taxon>Pseudomonadati</taxon>
        <taxon>Bacteroidota</taxon>
        <taxon>Cytophagia</taxon>
        <taxon>Cytophagales</taxon>
        <taxon>Cyclobacteriaceae</taxon>
        <taxon>Cyclobacterium</taxon>
    </lineage>
</organism>
<sequence length="95" mass="11055">MNSYWIDEQQKKILKLDCDPKKEEARVYWVQVCATEGGGFIHARGCDVVSVQEKAEEILRLTAEPAHEEDYITALKDYFAADKKVREQFIKTFKL</sequence>
<evidence type="ECO:0000313" key="2">
    <source>
        <dbReference type="Proteomes" id="UP001236663"/>
    </source>
</evidence>
<dbReference type="Proteomes" id="UP001236663">
    <property type="component" value="Unassembled WGS sequence"/>
</dbReference>
<proteinExistence type="predicted"/>
<reference evidence="2" key="1">
    <citation type="journal article" date="2019" name="Int. J. Syst. Evol. Microbiol.">
        <title>The Global Catalogue of Microorganisms (GCM) 10K type strain sequencing project: providing services to taxonomists for standard genome sequencing and annotation.</title>
        <authorList>
            <consortium name="The Broad Institute Genomics Platform"/>
            <consortium name="The Broad Institute Genome Sequencing Center for Infectious Disease"/>
            <person name="Wu L."/>
            <person name="Ma J."/>
        </authorList>
    </citation>
    <scope>NUCLEOTIDE SEQUENCE [LARGE SCALE GENOMIC DNA]</scope>
    <source>
        <strain evidence="2">CECT 7706</strain>
    </source>
</reference>